<evidence type="ECO:0000313" key="2">
    <source>
        <dbReference type="EMBL" id="GJT71908.1"/>
    </source>
</evidence>
<evidence type="ECO:0000313" key="3">
    <source>
        <dbReference type="Proteomes" id="UP001151760"/>
    </source>
</evidence>
<organism evidence="2 3">
    <name type="scientific">Tanacetum coccineum</name>
    <dbReference type="NCBI Taxonomy" id="301880"/>
    <lineage>
        <taxon>Eukaryota</taxon>
        <taxon>Viridiplantae</taxon>
        <taxon>Streptophyta</taxon>
        <taxon>Embryophyta</taxon>
        <taxon>Tracheophyta</taxon>
        <taxon>Spermatophyta</taxon>
        <taxon>Magnoliopsida</taxon>
        <taxon>eudicotyledons</taxon>
        <taxon>Gunneridae</taxon>
        <taxon>Pentapetalae</taxon>
        <taxon>asterids</taxon>
        <taxon>campanulids</taxon>
        <taxon>Asterales</taxon>
        <taxon>Asteraceae</taxon>
        <taxon>Asteroideae</taxon>
        <taxon>Anthemideae</taxon>
        <taxon>Anthemidinae</taxon>
        <taxon>Tanacetum</taxon>
    </lineage>
</organism>
<gene>
    <name evidence="2" type="ORF">Tco_1031194</name>
</gene>
<feature type="region of interest" description="Disordered" evidence="1">
    <location>
        <begin position="195"/>
        <end position="233"/>
    </location>
</feature>
<evidence type="ECO:0000256" key="1">
    <source>
        <dbReference type="SAM" id="MobiDB-lite"/>
    </source>
</evidence>
<dbReference type="EMBL" id="BQNB010018207">
    <property type="protein sequence ID" value="GJT71908.1"/>
    <property type="molecule type" value="Genomic_DNA"/>
</dbReference>
<name>A0ABQ5G8A4_9ASTR</name>
<dbReference type="Proteomes" id="UP001151760">
    <property type="component" value="Unassembled WGS sequence"/>
</dbReference>
<sequence>MIKKRTFLRLSAYKAHYYAPLKMRVFGENREPREPVNAWVQRARSIVPATAAMRCQSVVFSYSQKEWDVIYPETYEYSQYRKADVVGVRGGTRLGFWKDMALNVVELGNFNKFPQEMGRGKGNPAGWIARWCPTGQIPLNGLVVVRIKKKRRAKIQERKLSMGKEEEKKYVFELSPIFFLQQMRRDLLKQDRIDHASSPAGRASFHPASPSAHFTTFREKSSGKRRRRLSDGT</sequence>
<comment type="caution">
    <text evidence="2">The sequence shown here is derived from an EMBL/GenBank/DDBJ whole genome shotgun (WGS) entry which is preliminary data.</text>
</comment>
<reference evidence="2" key="2">
    <citation type="submission" date="2022-01" db="EMBL/GenBank/DDBJ databases">
        <authorList>
            <person name="Yamashiro T."/>
            <person name="Shiraishi A."/>
            <person name="Satake H."/>
            <person name="Nakayama K."/>
        </authorList>
    </citation>
    <scope>NUCLEOTIDE SEQUENCE</scope>
</reference>
<reference evidence="2" key="1">
    <citation type="journal article" date="2022" name="Int. J. Mol. Sci.">
        <title>Draft Genome of Tanacetum Coccineum: Genomic Comparison of Closely Related Tanacetum-Family Plants.</title>
        <authorList>
            <person name="Yamashiro T."/>
            <person name="Shiraishi A."/>
            <person name="Nakayama K."/>
            <person name="Satake H."/>
        </authorList>
    </citation>
    <scope>NUCLEOTIDE SEQUENCE</scope>
</reference>
<proteinExistence type="predicted"/>
<feature type="compositionally biased region" description="Basic residues" evidence="1">
    <location>
        <begin position="223"/>
        <end position="233"/>
    </location>
</feature>
<keyword evidence="3" id="KW-1185">Reference proteome</keyword>
<protein>
    <submittedName>
        <fullName evidence="2">Uncharacterized protein</fullName>
    </submittedName>
</protein>
<accession>A0ABQ5G8A4</accession>